<name>A0A917WKM0_9RHOB</name>
<dbReference type="SUPFAM" id="SSF48498">
    <property type="entry name" value="Tetracyclin repressor-like, C-terminal domain"/>
    <property type="match status" value="1"/>
</dbReference>
<proteinExistence type="predicted"/>
<evidence type="ECO:0000256" key="1">
    <source>
        <dbReference type="ARBA" id="ARBA00023015"/>
    </source>
</evidence>
<evidence type="ECO:0000256" key="2">
    <source>
        <dbReference type="ARBA" id="ARBA00023125"/>
    </source>
</evidence>
<dbReference type="PANTHER" id="PTHR30055">
    <property type="entry name" value="HTH-TYPE TRANSCRIPTIONAL REGULATOR RUTR"/>
    <property type="match status" value="1"/>
</dbReference>
<evidence type="ECO:0000256" key="4">
    <source>
        <dbReference type="PROSITE-ProRule" id="PRU00335"/>
    </source>
</evidence>
<dbReference type="InterPro" id="IPR009057">
    <property type="entry name" value="Homeodomain-like_sf"/>
</dbReference>
<dbReference type="EMBL" id="BMLF01000004">
    <property type="protein sequence ID" value="GGM12777.1"/>
    <property type="molecule type" value="Genomic_DNA"/>
</dbReference>
<dbReference type="PROSITE" id="PS50977">
    <property type="entry name" value="HTH_TETR_2"/>
    <property type="match status" value="1"/>
</dbReference>
<keyword evidence="7" id="KW-1185">Reference proteome</keyword>
<dbReference type="Gene3D" id="1.10.357.10">
    <property type="entry name" value="Tetracycline Repressor, domain 2"/>
    <property type="match status" value="1"/>
</dbReference>
<keyword evidence="2 4" id="KW-0238">DNA-binding</keyword>
<dbReference type="PRINTS" id="PR00455">
    <property type="entry name" value="HTHTETR"/>
</dbReference>
<dbReference type="PANTHER" id="PTHR30055:SF234">
    <property type="entry name" value="HTH-TYPE TRANSCRIPTIONAL REGULATOR BETI"/>
    <property type="match status" value="1"/>
</dbReference>
<evidence type="ECO:0000313" key="7">
    <source>
        <dbReference type="Proteomes" id="UP000649829"/>
    </source>
</evidence>
<sequence length="197" mass="22136">MAMDPGERRDRILSALDDMFCEVGLAGMTMAAIARRAGMSKQTLYDMFQDRDALFDAYIERRFSSMEDESATEDDGAGFETRVRRLFRFDQPAEAWDLPIALLRLAIAEAAHHPRLARRCLDDGPRSKQARLKRELDLAVARGELRIADTSAAASLLMDMLHLPILEALVGAQTRPSTKAWEARFDYGLSVFLNGVR</sequence>
<evidence type="ECO:0000313" key="6">
    <source>
        <dbReference type="EMBL" id="GGM12777.1"/>
    </source>
</evidence>
<keyword evidence="1" id="KW-0805">Transcription regulation</keyword>
<feature type="domain" description="HTH tetR-type" evidence="5">
    <location>
        <begin position="6"/>
        <end position="66"/>
    </location>
</feature>
<keyword evidence="3" id="KW-0804">Transcription</keyword>
<reference evidence="6" key="2">
    <citation type="submission" date="2020-09" db="EMBL/GenBank/DDBJ databases">
        <authorList>
            <person name="Sun Q."/>
            <person name="Zhou Y."/>
        </authorList>
    </citation>
    <scope>NUCLEOTIDE SEQUENCE</scope>
    <source>
        <strain evidence="6">CGMCC 1.6293</strain>
    </source>
</reference>
<dbReference type="Pfam" id="PF14246">
    <property type="entry name" value="TetR_C_7"/>
    <property type="match status" value="1"/>
</dbReference>
<dbReference type="Proteomes" id="UP000649829">
    <property type="component" value="Unassembled WGS sequence"/>
</dbReference>
<organism evidence="6 7">
    <name type="scientific">Pseudooceanicola nanhaiensis</name>
    <dbReference type="NCBI Taxonomy" id="375761"/>
    <lineage>
        <taxon>Bacteria</taxon>
        <taxon>Pseudomonadati</taxon>
        <taxon>Pseudomonadota</taxon>
        <taxon>Alphaproteobacteria</taxon>
        <taxon>Rhodobacterales</taxon>
        <taxon>Paracoccaceae</taxon>
        <taxon>Pseudooceanicola</taxon>
    </lineage>
</organism>
<dbReference type="InterPro" id="IPR036271">
    <property type="entry name" value="Tet_transcr_reg_TetR-rel_C_sf"/>
</dbReference>
<gene>
    <name evidence="6" type="ORF">GCM10011534_38520</name>
</gene>
<dbReference type="AlphaFoldDB" id="A0A917WKM0"/>
<accession>A0A917WKM0</accession>
<evidence type="ECO:0000259" key="5">
    <source>
        <dbReference type="PROSITE" id="PS50977"/>
    </source>
</evidence>
<dbReference type="GO" id="GO:0003700">
    <property type="term" value="F:DNA-binding transcription factor activity"/>
    <property type="evidence" value="ECO:0007669"/>
    <property type="project" value="TreeGrafter"/>
</dbReference>
<protein>
    <submittedName>
        <fullName evidence="6">TetR family transcriptional regulator</fullName>
    </submittedName>
</protein>
<evidence type="ECO:0000256" key="3">
    <source>
        <dbReference type="ARBA" id="ARBA00023163"/>
    </source>
</evidence>
<dbReference type="GO" id="GO:0000976">
    <property type="term" value="F:transcription cis-regulatory region binding"/>
    <property type="evidence" value="ECO:0007669"/>
    <property type="project" value="TreeGrafter"/>
</dbReference>
<dbReference type="InterPro" id="IPR001647">
    <property type="entry name" value="HTH_TetR"/>
</dbReference>
<dbReference type="Pfam" id="PF00440">
    <property type="entry name" value="TetR_N"/>
    <property type="match status" value="1"/>
</dbReference>
<reference evidence="6" key="1">
    <citation type="journal article" date="2014" name="Int. J. Syst. Evol. Microbiol.">
        <title>Complete genome sequence of Corynebacterium casei LMG S-19264T (=DSM 44701T), isolated from a smear-ripened cheese.</title>
        <authorList>
            <consortium name="US DOE Joint Genome Institute (JGI-PGF)"/>
            <person name="Walter F."/>
            <person name="Albersmeier A."/>
            <person name="Kalinowski J."/>
            <person name="Ruckert C."/>
        </authorList>
    </citation>
    <scope>NUCLEOTIDE SEQUENCE</scope>
    <source>
        <strain evidence="6">CGMCC 1.6293</strain>
    </source>
</reference>
<dbReference type="InterPro" id="IPR039536">
    <property type="entry name" value="TetR_C_Proteobacteria"/>
</dbReference>
<feature type="DNA-binding region" description="H-T-H motif" evidence="4">
    <location>
        <begin position="29"/>
        <end position="48"/>
    </location>
</feature>
<dbReference type="SUPFAM" id="SSF46689">
    <property type="entry name" value="Homeodomain-like"/>
    <property type="match status" value="1"/>
</dbReference>
<comment type="caution">
    <text evidence="6">The sequence shown here is derived from an EMBL/GenBank/DDBJ whole genome shotgun (WGS) entry which is preliminary data.</text>
</comment>
<dbReference type="InterPro" id="IPR050109">
    <property type="entry name" value="HTH-type_TetR-like_transc_reg"/>
</dbReference>